<gene>
    <name evidence="2" type="ORF">CWI38_0088p0040</name>
</gene>
<feature type="transmembrane region" description="Helical" evidence="1">
    <location>
        <begin position="72"/>
        <end position="94"/>
    </location>
</feature>
<feature type="transmembrane region" description="Helical" evidence="1">
    <location>
        <begin position="209"/>
        <end position="229"/>
    </location>
</feature>
<comment type="caution">
    <text evidence="2">The sequence shown here is derived from an EMBL/GenBank/DDBJ whole genome shotgun (WGS) entry which is preliminary data.</text>
</comment>
<accession>A0A4Q9M113</accession>
<dbReference type="AlphaFoldDB" id="A0A4Q9M113"/>
<sequence>MLSKRKLAALRKKDQPFFLISRLKQPKWHKLWYRRAKNFIYKYLFFVFFVIIDLIIVYSLEKIFNGNIRIRILFFVALIHVYQRAYFSIINFSFYSQLIPKNRYEVILRIGILLTYLMQTIGDDSTRNNIFVNFKIHNTFIAAILGSLSSFLSYILFHFTMNLFPVFLKEYQNFPRILIAMWIALFFFVLVSCYDLNCFLVYILAELEFLLLLPSYIVVGLTIAINPYFRHLRRNYLHDILRSIVYICIQWPFIANIFKSIYSRFIIPQMNLNACKNSSLNLNLME</sequence>
<keyword evidence="1" id="KW-0812">Transmembrane</keyword>
<feature type="transmembrane region" description="Helical" evidence="1">
    <location>
        <begin position="40"/>
        <end position="60"/>
    </location>
</feature>
<dbReference type="VEuPathDB" id="MicrosporidiaDB:CWI38_0088p0040"/>
<feature type="transmembrane region" description="Helical" evidence="1">
    <location>
        <begin position="177"/>
        <end position="203"/>
    </location>
</feature>
<dbReference type="Proteomes" id="UP000292282">
    <property type="component" value="Unassembled WGS sequence"/>
</dbReference>
<feature type="transmembrane region" description="Helical" evidence="1">
    <location>
        <begin position="134"/>
        <end position="157"/>
    </location>
</feature>
<keyword evidence="1" id="KW-0472">Membrane</keyword>
<evidence type="ECO:0000256" key="1">
    <source>
        <dbReference type="SAM" id="Phobius"/>
    </source>
</evidence>
<feature type="transmembrane region" description="Helical" evidence="1">
    <location>
        <begin position="241"/>
        <end position="262"/>
    </location>
</feature>
<name>A0A4Q9M113_9MICR</name>
<dbReference type="EMBL" id="PITK01000088">
    <property type="protein sequence ID" value="TBU20329.1"/>
    <property type="molecule type" value="Genomic_DNA"/>
</dbReference>
<evidence type="ECO:0000313" key="2">
    <source>
        <dbReference type="EMBL" id="TBU20329.1"/>
    </source>
</evidence>
<evidence type="ECO:0000313" key="3">
    <source>
        <dbReference type="Proteomes" id="UP000292282"/>
    </source>
</evidence>
<organism evidence="2 3">
    <name type="scientific">Hamiltosporidium tvaerminnensis</name>
    <dbReference type="NCBI Taxonomy" id="1176355"/>
    <lineage>
        <taxon>Eukaryota</taxon>
        <taxon>Fungi</taxon>
        <taxon>Fungi incertae sedis</taxon>
        <taxon>Microsporidia</taxon>
        <taxon>Dubosqiidae</taxon>
        <taxon>Hamiltosporidium</taxon>
    </lineage>
</organism>
<protein>
    <submittedName>
        <fullName evidence="2">Uncharacterized protein</fullName>
    </submittedName>
</protein>
<proteinExistence type="predicted"/>
<reference evidence="2 3" key="1">
    <citation type="submission" date="2017-12" db="EMBL/GenBank/DDBJ databases">
        <authorList>
            <person name="Pombert J.-F."/>
            <person name="Haag K.L."/>
            <person name="Ebert D."/>
        </authorList>
    </citation>
    <scope>NUCLEOTIDE SEQUENCE [LARGE SCALE GENOMIC DNA]</scope>
    <source>
        <strain evidence="2">IL-G-3</strain>
    </source>
</reference>
<keyword evidence="1" id="KW-1133">Transmembrane helix</keyword>
<keyword evidence="3" id="KW-1185">Reference proteome</keyword>